<name>A0A1W6YLM3_9BORD</name>
<dbReference type="GO" id="GO:0016833">
    <property type="term" value="F:oxo-acid-lyase activity"/>
    <property type="evidence" value="ECO:0007669"/>
    <property type="project" value="UniProtKB-ARBA"/>
</dbReference>
<dbReference type="Pfam" id="PF13714">
    <property type="entry name" value="PEP_mutase"/>
    <property type="match status" value="1"/>
</dbReference>
<evidence type="ECO:0000313" key="2">
    <source>
        <dbReference type="EMBL" id="ARP81931.1"/>
    </source>
</evidence>
<dbReference type="InterPro" id="IPR040442">
    <property type="entry name" value="Pyrv_kinase-like_dom_sf"/>
</dbReference>
<dbReference type="Proteomes" id="UP000194151">
    <property type="component" value="Chromosome"/>
</dbReference>
<gene>
    <name evidence="2" type="ORF">CAL12_14640</name>
</gene>
<organism evidence="2 3">
    <name type="scientific">Bordetella genomosp. 8</name>
    <dbReference type="NCBI Taxonomy" id="1416806"/>
    <lineage>
        <taxon>Bacteria</taxon>
        <taxon>Pseudomonadati</taxon>
        <taxon>Pseudomonadota</taxon>
        <taxon>Betaproteobacteria</taxon>
        <taxon>Burkholderiales</taxon>
        <taxon>Alcaligenaceae</taxon>
        <taxon>Bordetella</taxon>
    </lineage>
</organism>
<sequence>MGVLLKASLLRQRLKGLLAGPSIVAAPGAFDALSARQVQQAGFPAVYLGSYAVCATLGLPDVGLLDLTTLAARLRSVCAAVDVPVIADAENGFFDAAGIRHAIQVLEGTGVSAIHIEDHVSGKHTDRPRRILSTPEMVAKIEAALDARTDPDFQIIARTDAMWANGDLDDAVARMRDYGEAGADAVMPSHMGAATLKGVRERLAGKVVLVHRPPASVMDEEEAGANLVVYHDLCLHAAYTSVGQALEAFADRKHLPAASQPGSNPGSHPMSAPLDGLLGYDAHNARAARYGLPRS</sequence>
<dbReference type="SUPFAM" id="SSF51621">
    <property type="entry name" value="Phosphoenolpyruvate/pyruvate domain"/>
    <property type="match status" value="1"/>
</dbReference>
<dbReference type="KEGG" id="bgv:CAL12_14640"/>
<dbReference type="InterPro" id="IPR015813">
    <property type="entry name" value="Pyrv/PenolPyrv_kinase-like_dom"/>
</dbReference>
<reference evidence="2 3" key="1">
    <citation type="submission" date="2017-05" db="EMBL/GenBank/DDBJ databases">
        <title>Complete and WGS of Bordetella genogroups.</title>
        <authorList>
            <person name="Spilker T."/>
            <person name="LiPuma J."/>
        </authorList>
    </citation>
    <scope>NUCLEOTIDE SEQUENCE [LARGE SCALE GENOMIC DNA]</scope>
    <source>
        <strain evidence="2 3">AU19157</strain>
    </source>
</reference>
<dbReference type="EMBL" id="CP021108">
    <property type="protein sequence ID" value="ARP81931.1"/>
    <property type="molecule type" value="Genomic_DNA"/>
</dbReference>
<protein>
    <recommendedName>
        <fullName evidence="4">Carboxyvinyl-carboxyphosphonate phosphorylmutase</fullName>
    </recommendedName>
</protein>
<dbReference type="InterPro" id="IPR039556">
    <property type="entry name" value="ICL/PEPM"/>
</dbReference>
<dbReference type="PANTHER" id="PTHR42905:SF5">
    <property type="entry name" value="CARBOXYVINYL-CARBOXYPHOSPHONATE PHOSPHORYLMUTASE, CHLOROPLASTIC"/>
    <property type="match status" value="1"/>
</dbReference>
<dbReference type="PANTHER" id="PTHR42905">
    <property type="entry name" value="PHOSPHOENOLPYRUVATE CARBOXYLASE"/>
    <property type="match status" value="1"/>
</dbReference>
<dbReference type="AlphaFoldDB" id="A0A1W6YLM3"/>
<evidence type="ECO:0000256" key="1">
    <source>
        <dbReference type="SAM" id="MobiDB-lite"/>
    </source>
</evidence>
<dbReference type="Gene3D" id="3.20.20.60">
    <property type="entry name" value="Phosphoenolpyruvate-binding domains"/>
    <property type="match status" value="1"/>
</dbReference>
<feature type="region of interest" description="Disordered" evidence="1">
    <location>
        <begin position="256"/>
        <end position="275"/>
    </location>
</feature>
<evidence type="ECO:0008006" key="4">
    <source>
        <dbReference type="Google" id="ProtNLM"/>
    </source>
</evidence>
<dbReference type="STRING" id="1416806.CAL12_14640"/>
<keyword evidence="3" id="KW-1185">Reference proteome</keyword>
<proteinExistence type="predicted"/>
<evidence type="ECO:0000313" key="3">
    <source>
        <dbReference type="Proteomes" id="UP000194151"/>
    </source>
</evidence>
<dbReference type="CDD" id="cd00377">
    <property type="entry name" value="ICL_PEPM"/>
    <property type="match status" value="1"/>
</dbReference>
<accession>A0A1W6YLM3</accession>